<dbReference type="InterPro" id="IPR007736">
    <property type="entry name" value="Caleosin-related"/>
</dbReference>
<proteinExistence type="inferred from homology"/>
<dbReference type="GO" id="GO:0005509">
    <property type="term" value="F:calcium ion binding"/>
    <property type="evidence" value="ECO:0007669"/>
    <property type="project" value="TreeGrafter"/>
</dbReference>
<feature type="non-terminal residue" evidence="2">
    <location>
        <position position="1"/>
    </location>
</feature>
<sequence>ASILVLFWLSRFVPENFDEIFQKHAHTRADVLTKSELLEMLQSNKNPSDSRGWLGAYAEWLALYELAKNKDGLLTKDNVRSVYDGSLFYKLEKKSSQ</sequence>
<evidence type="ECO:0000256" key="1">
    <source>
        <dbReference type="ARBA" id="ARBA00006765"/>
    </source>
</evidence>
<dbReference type="PANTHER" id="PTHR31495:SF1">
    <property type="entry name" value="INACTIVE PEROXYGENASE-LIKE PROTEIN-RELATED"/>
    <property type="match status" value="1"/>
</dbReference>
<dbReference type="PANTHER" id="PTHR31495">
    <property type="entry name" value="PEROXYGENASE 3-RELATED"/>
    <property type="match status" value="1"/>
</dbReference>
<comment type="similarity">
    <text evidence="1">Belongs to the caleosin family.</text>
</comment>
<dbReference type="GO" id="GO:0004497">
    <property type="term" value="F:monooxygenase activity"/>
    <property type="evidence" value="ECO:0007669"/>
    <property type="project" value="TreeGrafter"/>
</dbReference>
<accession>A0A843WWQ7</accession>
<comment type="caution">
    <text evidence="2">The sequence shown here is derived from an EMBL/GenBank/DDBJ whole genome shotgun (WGS) entry which is preliminary data.</text>
</comment>
<evidence type="ECO:0000313" key="3">
    <source>
        <dbReference type="Proteomes" id="UP000652761"/>
    </source>
</evidence>
<dbReference type="AlphaFoldDB" id="A0A843WWQ7"/>
<protein>
    <submittedName>
        <fullName evidence="2">Uncharacterized protein</fullName>
    </submittedName>
</protein>
<organism evidence="2 3">
    <name type="scientific">Colocasia esculenta</name>
    <name type="common">Wild taro</name>
    <name type="synonym">Arum esculentum</name>
    <dbReference type="NCBI Taxonomy" id="4460"/>
    <lineage>
        <taxon>Eukaryota</taxon>
        <taxon>Viridiplantae</taxon>
        <taxon>Streptophyta</taxon>
        <taxon>Embryophyta</taxon>
        <taxon>Tracheophyta</taxon>
        <taxon>Spermatophyta</taxon>
        <taxon>Magnoliopsida</taxon>
        <taxon>Liliopsida</taxon>
        <taxon>Araceae</taxon>
        <taxon>Aroideae</taxon>
        <taxon>Colocasieae</taxon>
        <taxon>Colocasia</taxon>
    </lineage>
</organism>
<gene>
    <name evidence="2" type="ORF">Taro_045315</name>
</gene>
<evidence type="ECO:0000313" key="2">
    <source>
        <dbReference type="EMBL" id="MQM12396.1"/>
    </source>
</evidence>
<dbReference type="OrthoDB" id="640742at2759"/>
<dbReference type="EMBL" id="NMUH01005304">
    <property type="protein sequence ID" value="MQM12396.1"/>
    <property type="molecule type" value="Genomic_DNA"/>
</dbReference>
<keyword evidence="3" id="KW-1185">Reference proteome</keyword>
<reference evidence="2" key="1">
    <citation type="submission" date="2017-07" db="EMBL/GenBank/DDBJ databases">
        <title>Taro Niue Genome Assembly and Annotation.</title>
        <authorList>
            <person name="Atibalentja N."/>
            <person name="Keating K."/>
            <person name="Fields C.J."/>
        </authorList>
    </citation>
    <scope>NUCLEOTIDE SEQUENCE</scope>
    <source>
        <strain evidence="2">Niue_2</strain>
        <tissue evidence="2">Leaf</tissue>
    </source>
</reference>
<dbReference type="Proteomes" id="UP000652761">
    <property type="component" value="Unassembled WGS sequence"/>
</dbReference>
<name>A0A843WWQ7_COLES</name>
<dbReference type="Pfam" id="PF05042">
    <property type="entry name" value="Caleosin"/>
    <property type="match status" value="1"/>
</dbReference>